<comment type="subcellular location">
    <subcellularLocation>
        <location evidence="10">Cytoplasm</location>
    </subcellularLocation>
</comment>
<dbReference type="STRING" id="360412.LARV_02422"/>
<evidence type="ECO:0000256" key="5">
    <source>
        <dbReference type="ARBA" id="ARBA00022840"/>
    </source>
</evidence>
<feature type="binding site" evidence="10">
    <location>
        <position position="127"/>
    </location>
    <ligand>
        <name>ATP</name>
        <dbReference type="ChEBI" id="CHEBI:30616"/>
    </ligand>
</feature>
<dbReference type="InterPro" id="IPR046885">
    <property type="entry name" value="MnmA-like_C"/>
</dbReference>
<dbReference type="CDD" id="cd01998">
    <property type="entry name" value="MnmA_TRMU-like"/>
    <property type="match status" value="1"/>
</dbReference>
<dbReference type="InterPro" id="IPR004506">
    <property type="entry name" value="MnmA-like"/>
</dbReference>
<feature type="site" description="Interaction with tRNA" evidence="10">
    <location>
        <position position="339"/>
    </location>
</feature>
<comment type="function">
    <text evidence="9 10">Catalyzes the 2-thiolation of uridine at the wobble position (U34) of tRNA, leading to the formation of s(2)U34.</text>
</comment>
<dbReference type="InterPro" id="IPR023382">
    <property type="entry name" value="MnmA-like_central_sf"/>
</dbReference>
<gene>
    <name evidence="10" type="primary">mnmA</name>
    <name evidence="13" type="ORF">LARV_02422</name>
</gene>
<sequence>MSDRPSVVIGMSGGVDSSVAAALLVSQGYKVTGVMLRLWSQPGLEESNRCCTPDSMAQARRVAAILGIPFYALDVQERFWNLVVESFIERYADGVTPNPCLVCNRQIRWGFMLNQALAMGADFLATGHYARTERDQTGKVHLLRGLDPKKDQSYVLSVLDQEQLQHSLFPLGGLEKTKVRELAHEFGLPVAERADSQDLCFLAGGDYREFLSKYAPTASKPGEIVTRSGNVLGQHQGLANYTIGQRKGLGIAAPEPLFVLEKDLIRNALIVGYQSDLGQSTLRTGPVNWISVDPPTNDLRVQVKIRYRADFAWGILHASDDGCATVDFESPLRDITAGQQAVFYDGDDVLGGGIIRS</sequence>
<dbReference type="FunFam" id="2.30.30.280:FF:000001">
    <property type="entry name" value="tRNA-specific 2-thiouridylase MnmA"/>
    <property type="match status" value="1"/>
</dbReference>
<dbReference type="Gene3D" id="2.30.30.280">
    <property type="entry name" value="Adenine nucleotide alpha hydrolases-like domains"/>
    <property type="match status" value="1"/>
</dbReference>
<dbReference type="InterPro" id="IPR046884">
    <property type="entry name" value="MnmA-like_central"/>
</dbReference>
<dbReference type="Gene3D" id="3.40.50.620">
    <property type="entry name" value="HUPs"/>
    <property type="match status" value="1"/>
</dbReference>
<keyword evidence="1 10" id="KW-0820">tRNA-binding</keyword>
<dbReference type="OrthoDB" id="9800696at2"/>
<comment type="similarity">
    <text evidence="10">Belongs to the MnmA/TRMU family.</text>
</comment>
<keyword evidence="14" id="KW-1185">Reference proteome</keyword>
<name>A0A0S7BJZ7_9CHLR</name>
<dbReference type="PANTHER" id="PTHR11933">
    <property type="entry name" value="TRNA 5-METHYLAMINOMETHYL-2-THIOURIDYLATE -METHYLTRANSFERASE"/>
    <property type="match status" value="1"/>
</dbReference>
<evidence type="ECO:0000259" key="12">
    <source>
        <dbReference type="Pfam" id="PF20259"/>
    </source>
</evidence>
<evidence type="ECO:0000256" key="10">
    <source>
        <dbReference type="HAMAP-Rule" id="MF_00144"/>
    </source>
</evidence>
<reference evidence="13" key="1">
    <citation type="submission" date="2015-07" db="EMBL/GenBank/DDBJ databases">
        <title>Draft Genome Sequences of Anaerolinea thermolimosa IMO-1, Bellilinea caldifistulae GOMI-1, Leptolinea tardivitalis YMTK-2, Levilinea saccharolytica KIBI-1,Longilinea arvoryzae KOME-1, Previously Described as Members of the Anaerolineaceae (Chloroflexi).</title>
        <authorList>
            <person name="Sekiguchi Y."/>
            <person name="Ohashi A."/>
            <person name="Matsuura N."/>
            <person name="Tourlousse M.D."/>
        </authorList>
    </citation>
    <scope>NUCLEOTIDE SEQUENCE [LARGE SCALE GENOMIC DNA]</scope>
    <source>
        <strain evidence="13">KOME-1</strain>
    </source>
</reference>
<dbReference type="FunFam" id="3.40.50.620:FF:000115">
    <property type="entry name" value="tRNA-specific 2-thiouridylase MnmA"/>
    <property type="match status" value="1"/>
</dbReference>
<dbReference type="Pfam" id="PF03054">
    <property type="entry name" value="tRNA_Me_trans"/>
    <property type="match status" value="1"/>
</dbReference>
<evidence type="ECO:0000256" key="3">
    <source>
        <dbReference type="ARBA" id="ARBA00022694"/>
    </source>
</evidence>
<feature type="domain" description="tRNA-specific 2-thiouridylase MnmA-like C-terminal" evidence="11">
    <location>
        <begin position="281"/>
        <end position="355"/>
    </location>
</feature>
<accession>A0A0S7BJZ7</accession>
<feature type="binding site" evidence="10">
    <location>
        <begin position="10"/>
        <end position="17"/>
    </location>
    <ligand>
        <name>ATP</name>
        <dbReference type="ChEBI" id="CHEBI:30616"/>
    </ligand>
</feature>
<feature type="disulfide bond" description="Alternate" evidence="10">
    <location>
        <begin position="103"/>
        <end position="200"/>
    </location>
</feature>
<keyword evidence="5 10" id="KW-0067">ATP-binding</keyword>
<keyword evidence="4 10" id="KW-0547">Nucleotide-binding</keyword>
<dbReference type="HAMAP" id="MF_00144">
    <property type="entry name" value="tRNA_thiouridyl_MnmA"/>
    <property type="match status" value="1"/>
</dbReference>
<evidence type="ECO:0000256" key="1">
    <source>
        <dbReference type="ARBA" id="ARBA00022555"/>
    </source>
</evidence>
<keyword evidence="3 10" id="KW-0819">tRNA processing</keyword>
<feature type="binding site" evidence="10">
    <location>
        <position position="36"/>
    </location>
    <ligand>
        <name>ATP</name>
        <dbReference type="ChEBI" id="CHEBI:30616"/>
    </ligand>
</feature>
<feature type="region of interest" description="Interaction with tRNA" evidence="10">
    <location>
        <begin position="150"/>
        <end position="152"/>
    </location>
</feature>
<feature type="region of interest" description="Interaction with tRNA" evidence="10">
    <location>
        <begin position="306"/>
        <end position="307"/>
    </location>
</feature>
<evidence type="ECO:0000259" key="11">
    <source>
        <dbReference type="Pfam" id="PF20258"/>
    </source>
</evidence>
<dbReference type="Gene3D" id="2.40.30.10">
    <property type="entry name" value="Translation factors"/>
    <property type="match status" value="1"/>
</dbReference>
<dbReference type="GO" id="GO:0008168">
    <property type="term" value="F:methyltransferase activity"/>
    <property type="evidence" value="ECO:0007669"/>
    <property type="project" value="UniProtKB-KW"/>
</dbReference>
<dbReference type="RefSeq" id="WP_075073888.1">
    <property type="nucleotide sequence ID" value="NZ_DF967972.1"/>
</dbReference>
<dbReference type="NCBIfam" id="NF001138">
    <property type="entry name" value="PRK00143.1"/>
    <property type="match status" value="1"/>
</dbReference>
<dbReference type="Proteomes" id="UP000055060">
    <property type="component" value="Unassembled WGS sequence"/>
</dbReference>
<dbReference type="GO" id="GO:0005737">
    <property type="term" value="C:cytoplasm"/>
    <property type="evidence" value="ECO:0007669"/>
    <property type="project" value="UniProtKB-SubCell"/>
</dbReference>
<keyword evidence="2 10" id="KW-0808">Transferase</keyword>
<protein>
    <recommendedName>
        <fullName evidence="10">tRNA-specific 2-thiouridylase MnmA</fullName>
        <ecNumber evidence="10">2.8.1.13</ecNumber>
    </recommendedName>
</protein>
<feature type="active site" description="Nucleophile" evidence="10">
    <location>
        <position position="103"/>
    </location>
</feature>
<feature type="site" description="Interaction with tRNA" evidence="10">
    <location>
        <position position="128"/>
    </location>
</feature>
<dbReference type="GO" id="GO:0005524">
    <property type="term" value="F:ATP binding"/>
    <property type="evidence" value="ECO:0007669"/>
    <property type="project" value="UniProtKB-KW"/>
</dbReference>
<dbReference type="GO" id="GO:0000049">
    <property type="term" value="F:tRNA binding"/>
    <property type="evidence" value="ECO:0007669"/>
    <property type="project" value="UniProtKB-KW"/>
</dbReference>
<dbReference type="Pfam" id="PF20258">
    <property type="entry name" value="tRNA_Me_trans_C"/>
    <property type="match status" value="1"/>
</dbReference>
<evidence type="ECO:0000256" key="8">
    <source>
        <dbReference type="ARBA" id="ARBA00051542"/>
    </source>
</evidence>
<organism evidence="13">
    <name type="scientific">Longilinea arvoryzae</name>
    <dbReference type="NCBI Taxonomy" id="360412"/>
    <lineage>
        <taxon>Bacteria</taxon>
        <taxon>Bacillati</taxon>
        <taxon>Chloroflexota</taxon>
        <taxon>Anaerolineae</taxon>
        <taxon>Anaerolineales</taxon>
        <taxon>Anaerolineaceae</taxon>
        <taxon>Longilinea</taxon>
    </lineage>
</organism>
<evidence type="ECO:0000256" key="6">
    <source>
        <dbReference type="ARBA" id="ARBA00022884"/>
    </source>
</evidence>
<dbReference type="EMBL" id="DF967972">
    <property type="protein sequence ID" value="GAP14648.1"/>
    <property type="molecule type" value="Genomic_DNA"/>
</dbReference>
<keyword evidence="6 10" id="KW-0694">RNA-binding</keyword>
<dbReference type="EC" id="2.8.1.13" evidence="10"/>
<comment type="catalytic activity">
    <reaction evidence="8 10">
        <text>S-sulfanyl-L-cysteinyl-[protein] + uridine(34) in tRNA + AH2 + ATP = 2-thiouridine(34) in tRNA + L-cysteinyl-[protein] + A + AMP + diphosphate + H(+)</text>
        <dbReference type="Rhea" id="RHEA:47032"/>
        <dbReference type="Rhea" id="RHEA-COMP:10131"/>
        <dbReference type="Rhea" id="RHEA-COMP:11726"/>
        <dbReference type="Rhea" id="RHEA-COMP:11727"/>
        <dbReference type="Rhea" id="RHEA-COMP:11728"/>
        <dbReference type="ChEBI" id="CHEBI:13193"/>
        <dbReference type="ChEBI" id="CHEBI:15378"/>
        <dbReference type="ChEBI" id="CHEBI:17499"/>
        <dbReference type="ChEBI" id="CHEBI:29950"/>
        <dbReference type="ChEBI" id="CHEBI:30616"/>
        <dbReference type="ChEBI" id="CHEBI:33019"/>
        <dbReference type="ChEBI" id="CHEBI:61963"/>
        <dbReference type="ChEBI" id="CHEBI:65315"/>
        <dbReference type="ChEBI" id="CHEBI:87170"/>
        <dbReference type="ChEBI" id="CHEBI:456215"/>
        <dbReference type="EC" id="2.8.1.13"/>
    </reaction>
</comment>
<comment type="caution">
    <text evidence="10">Lacks conserved residue(s) required for the propagation of feature annotation.</text>
</comment>
<evidence type="ECO:0000256" key="4">
    <source>
        <dbReference type="ARBA" id="ARBA00022741"/>
    </source>
</evidence>
<dbReference type="GO" id="GO:0002143">
    <property type="term" value="P:tRNA wobble position uridine thiolation"/>
    <property type="evidence" value="ECO:0007669"/>
    <property type="project" value="TreeGrafter"/>
</dbReference>
<dbReference type="GO" id="GO:0103016">
    <property type="term" value="F:tRNA-uridine 2-sulfurtransferase activity"/>
    <property type="evidence" value="ECO:0007669"/>
    <property type="project" value="UniProtKB-EC"/>
</dbReference>
<feature type="active site" description="Cysteine persulfide intermediate" evidence="10">
    <location>
        <position position="200"/>
    </location>
</feature>
<evidence type="ECO:0000313" key="13">
    <source>
        <dbReference type="EMBL" id="GAP14648.1"/>
    </source>
</evidence>
<dbReference type="Pfam" id="PF20259">
    <property type="entry name" value="tRNA_Me_trans_M"/>
    <property type="match status" value="1"/>
</dbReference>
<dbReference type="NCBIfam" id="TIGR00420">
    <property type="entry name" value="trmU"/>
    <property type="match status" value="1"/>
</dbReference>
<dbReference type="GO" id="GO:0032259">
    <property type="term" value="P:methylation"/>
    <property type="evidence" value="ECO:0007669"/>
    <property type="project" value="UniProtKB-KW"/>
</dbReference>
<keyword evidence="7 10" id="KW-1015">Disulfide bond</keyword>
<keyword evidence="13" id="KW-0489">Methyltransferase</keyword>
<dbReference type="InterPro" id="IPR014729">
    <property type="entry name" value="Rossmann-like_a/b/a_fold"/>
</dbReference>
<evidence type="ECO:0000256" key="2">
    <source>
        <dbReference type="ARBA" id="ARBA00022679"/>
    </source>
</evidence>
<feature type="domain" description="tRNA-specific 2-thiouridylase MnmA-like central" evidence="12">
    <location>
        <begin position="209"/>
        <end position="272"/>
    </location>
</feature>
<dbReference type="PANTHER" id="PTHR11933:SF5">
    <property type="entry name" value="MITOCHONDRIAL TRNA-SPECIFIC 2-THIOURIDYLASE 1"/>
    <property type="match status" value="1"/>
</dbReference>
<evidence type="ECO:0000256" key="7">
    <source>
        <dbReference type="ARBA" id="ARBA00023157"/>
    </source>
</evidence>
<dbReference type="AlphaFoldDB" id="A0A0S7BJZ7"/>
<evidence type="ECO:0000256" key="9">
    <source>
        <dbReference type="ARBA" id="ARBA00056575"/>
    </source>
</evidence>
<proteinExistence type="inferred from homology"/>
<keyword evidence="10" id="KW-0963">Cytoplasm</keyword>
<evidence type="ECO:0000313" key="14">
    <source>
        <dbReference type="Proteomes" id="UP000055060"/>
    </source>
</evidence>
<dbReference type="SUPFAM" id="SSF52402">
    <property type="entry name" value="Adenine nucleotide alpha hydrolases-like"/>
    <property type="match status" value="1"/>
</dbReference>